<proteinExistence type="predicted"/>
<reference evidence="1 2" key="1">
    <citation type="submission" date="2019-12" db="EMBL/GenBank/DDBJ databases">
        <title>Chromosome-level assembly of the Caenorhabditis remanei genome.</title>
        <authorList>
            <person name="Teterina A.A."/>
            <person name="Willis J.H."/>
            <person name="Phillips P.C."/>
        </authorList>
    </citation>
    <scope>NUCLEOTIDE SEQUENCE [LARGE SCALE GENOMIC DNA]</scope>
    <source>
        <strain evidence="1 2">PX506</strain>
        <tissue evidence="1">Whole organism</tissue>
    </source>
</reference>
<protein>
    <submittedName>
        <fullName evidence="1">Uncharacterized protein</fullName>
    </submittedName>
</protein>
<gene>
    <name evidence="1" type="ORF">GCK72_016394</name>
</gene>
<dbReference type="AlphaFoldDB" id="A0A6A5G5S7"/>
<dbReference type="RefSeq" id="XP_003101490.2">
    <property type="nucleotide sequence ID" value="XM_003101442.2"/>
</dbReference>
<organism evidence="1 2">
    <name type="scientific">Caenorhabditis remanei</name>
    <name type="common">Caenorhabditis vulgaris</name>
    <dbReference type="NCBI Taxonomy" id="31234"/>
    <lineage>
        <taxon>Eukaryota</taxon>
        <taxon>Metazoa</taxon>
        <taxon>Ecdysozoa</taxon>
        <taxon>Nematoda</taxon>
        <taxon>Chromadorea</taxon>
        <taxon>Rhabditida</taxon>
        <taxon>Rhabditina</taxon>
        <taxon>Rhabditomorpha</taxon>
        <taxon>Rhabditoidea</taxon>
        <taxon>Rhabditidae</taxon>
        <taxon>Peloderinae</taxon>
        <taxon>Caenorhabditis</taxon>
    </lineage>
</organism>
<evidence type="ECO:0000313" key="2">
    <source>
        <dbReference type="Proteomes" id="UP000483820"/>
    </source>
</evidence>
<dbReference type="KEGG" id="crq:GCK72_016394"/>
<dbReference type="GeneID" id="9800014"/>
<dbReference type="Proteomes" id="UP000483820">
    <property type="component" value="Chromosome V"/>
</dbReference>
<dbReference type="EMBL" id="WUAV01000005">
    <property type="protein sequence ID" value="KAF1749849.1"/>
    <property type="molecule type" value="Genomic_DNA"/>
</dbReference>
<sequence>MEDSKYIIFILLISVLNGERLEHDRLSCSTPNTVYIETGVYWWTTSRIMLNIFSFHEDYWDALTDFECQHKRTARIMTGSTKGLNRTNLADPLIEDLENRWRQDENFRMFFVEKEAKVMNGTIPLEVTKMLMKSEESPFSIGCKDNKINVNIKMMSLEAVNVIKCEDVGEEVQQDFYEYFDISTPWMWESKNLTYYIQEEKCTAISGTLLCPKTAIKQDPICSVYNIELCKKTPVHRDPESPTTSYVRQLPGGVSVFGTFKQQTQHNEGAENRTRTELDWGLYYFNYTEDAS</sequence>
<accession>A0A6A5G5S7</accession>
<dbReference type="CTD" id="9800014"/>
<evidence type="ECO:0000313" key="1">
    <source>
        <dbReference type="EMBL" id="KAF1749849.1"/>
    </source>
</evidence>
<name>A0A6A5G5S7_CAERE</name>
<comment type="caution">
    <text evidence="1">The sequence shown here is derived from an EMBL/GenBank/DDBJ whole genome shotgun (WGS) entry which is preliminary data.</text>
</comment>